<dbReference type="PATRIC" id="fig|566546.4.peg.4726"/>
<gene>
    <name evidence="2" type="primary">yggA</name>
    <name evidence="2" type="ordered locus">ECW_P1m0017</name>
</gene>
<evidence type="ECO:0000313" key="2">
    <source>
        <dbReference type="EMBL" id="ADT78048.1"/>
    </source>
</evidence>
<reference evidence="2 3" key="1">
    <citation type="journal article" date="2011" name="BMC Genomics">
        <title>The genome sequence of E. coli W (ATCC 9637): comparative genome analysis and an improved genome-scale reconstruction of E. coli.</title>
        <authorList>
            <person name="Archer C.T."/>
            <person name="Kim J.F."/>
            <person name="Jeong H."/>
            <person name="Park J.H."/>
            <person name="Vickers C.E."/>
            <person name="Lee S.Y."/>
            <person name="Nielsen L.K."/>
        </authorList>
    </citation>
    <scope>NUCLEOTIDE SEQUENCE [LARGE SCALE GENOMIC DNA]</scope>
    <source>
        <strain evidence="3">ATCC 9637 / CCM 2024 / DSM 1116 / LMG 11080 / NBRC 13500 / NCIMB 8666 / NRRL B-766 / W</strain>
        <plasmid evidence="3">pRK1</plasmid>
    </source>
</reference>
<dbReference type="AlphaFoldDB" id="A0A0H3F3Y4"/>
<proteinExistence type="predicted"/>
<accession>A0A0H3F3Y4</accession>
<geneLocation type="plasmid" evidence="2 3">
    <name>pRK1</name>
</geneLocation>
<feature type="compositionally biased region" description="Basic and acidic residues" evidence="1">
    <location>
        <begin position="98"/>
        <end position="113"/>
    </location>
</feature>
<organism evidence="2 3">
    <name type="scientific">Escherichia coli (strain ATCC 9637 / CCM 2024 / DSM 1116 / LMG 11080 / NBRC 13500 / NCIMB 8666 / NRRL B-766 / W)</name>
    <dbReference type="NCBI Taxonomy" id="566546"/>
    <lineage>
        <taxon>Bacteria</taxon>
        <taxon>Pseudomonadati</taxon>
        <taxon>Pseudomonadota</taxon>
        <taxon>Gammaproteobacteria</taxon>
        <taxon>Enterobacterales</taxon>
        <taxon>Enterobacteriaceae</taxon>
        <taxon>Escherichia</taxon>
    </lineage>
</organism>
<keyword evidence="2" id="KW-0614">Plasmid</keyword>
<dbReference type="EMBL" id="CP002186">
    <property type="protein sequence ID" value="ADT78048.1"/>
    <property type="molecule type" value="Genomic_DNA"/>
</dbReference>
<evidence type="ECO:0008006" key="4">
    <source>
        <dbReference type="Google" id="ProtNLM"/>
    </source>
</evidence>
<sequence length="113" mass="12688">MPMASKKFYSDDDIQLAKAALSELPDLTAQRKTLRDFLDAIRDDIIVLVRTKGYTLADVRDTLKNAGYEVGEKALRDIIREAESKKPSRRSSSKTAPRKTDSGRKDGIDMNNN</sequence>
<feature type="region of interest" description="Disordered" evidence="1">
    <location>
        <begin position="80"/>
        <end position="113"/>
    </location>
</feature>
<protein>
    <recommendedName>
        <fullName evidence="4">Molybdopterin-guanine dinucleotide biosynthesis protein MobC</fullName>
    </recommendedName>
</protein>
<evidence type="ECO:0000256" key="1">
    <source>
        <dbReference type="SAM" id="MobiDB-lite"/>
    </source>
</evidence>
<name>A0A0H3F3Y4_ECOLW</name>
<dbReference type="Proteomes" id="UP000008525">
    <property type="component" value="Plasmid pRK1"/>
</dbReference>
<evidence type="ECO:0000313" key="3">
    <source>
        <dbReference type="Proteomes" id="UP000008525"/>
    </source>
</evidence>
<dbReference type="KEGG" id="elw:ECW_P1m0017"/>